<reference evidence="3 4" key="1">
    <citation type="submission" date="2022-06" db="EMBL/GenBank/DDBJ databases">
        <title>Sequencing the genomes of 1000 actinobacteria strains.</title>
        <authorList>
            <person name="Klenk H.-P."/>
        </authorList>
    </citation>
    <scope>NUCLEOTIDE SEQUENCE [LARGE SCALE GENOMIC DNA]</scope>
    <source>
        <strain evidence="3 4">DSM 41656</strain>
    </source>
</reference>
<protein>
    <submittedName>
        <fullName evidence="3">Lipoprotein with Yx(FWY)xxD motif</fullName>
    </submittedName>
</protein>
<evidence type="ECO:0000256" key="2">
    <source>
        <dbReference type="SAM" id="SignalP"/>
    </source>
</evidence>
<feature type="signal peptide" evidence="2">
    <location>
        <begin position="1"/>
        <end position="22"/>
    </location>
</feature>
<feature type="region of interest" description="Disordered" evidence="1">
    <location>
        <begin position="24"/>
        <end position="67"/>
    </location>
</feature>
<dbReference type="RefSeq" id="WP_253801466.1">
    <property type="nucleotide sequence ID" value="NZ_BAAAUB010000045.1"/>
</dbReference>
<keyword evidence="4" id="KW-1185">Reference proteome</keyword>
<dbReference type="PANTHER" id="PTHR39335:SF1">
    <property type="entry name" value="BLL4220 PROTEIN"/>
    <property type="match status" value="1"/>
</dbReference>
<keyword evidence="2" id="KW-0732">Signal</keyword>
<evidence type="ECO:0000313" key="4">
    <source>
        <dbReference type="Proteomes" id="UP001206483"/>
    </source>
</evidence>
<accession>A0ABT1J5V2</accession>
<dbReference type="Pfam" id="PF03640">
    <property type="entry name" value="Lipoprotein_15"/>
    <property type="match status" value="2"/>
</dbReference>
<dbReference type="PROSITE" id="PS51257">
    <property type="entry name" value="PROKAR_LIPOPROTEIN"/>
    <property type="match status" value="1"/>
</dbReference>
<proteinExistence type="predicted"/>
<name>A0ABT1J5V2_9ACTN</name>
<dbReference type="Proteomes" id="UP001206483">
    <property type="component" value="Unassembled WGS sequence"/>
</dbReference>
<keyword evidence="3" id="KW-0449">Lipoprotein</keyword>
<evidence type="ECO:0000313" key="3">
    <source>
        <dbReference type="EMBL" id="MCP2312421.1"/>
    </source>
</evidence>
<gene>
    <name evidence="3" type="ORF">FHR36_005587</name>
</gene>
<evidence type="ECO:0000256" key="1">
    <source>
        <dbReference type="SAM" id="MobiDB-lite"/>
    </source>
</evidence>
<dbReference type="InterPro" id="IPR005297">
    <property type="entry name" value="Lipoprotein_repeat"/>
</dbReference>
<dbReference type="PANTHER" id="PTHR39335">
    <property type="entry name" value="BLL4220 PROTEIN"/>
    <property type="match status" value="1"/>
</dbReference>
<sequence length="196" mass="19300">MPRNSRLALAVASGLAATALVAACGSSGSSPTGQPSNPPASSAPAAPSSPSTGTPSTPNSGKPALMTTTTTSLGTVVTDGNGFTLYRFDKDTASPSMSNCTGTCASTWPPALAGGDTSQLKGIDSKLVSTVTRSDGSKQLTLNGWPLYRYGADSKPGDTKGQGVMGIWFAATPTGGKAMAASQPASPSTGGGGYGY</sequence>
<organism evidence="3 4">
    <name type="scientific">Kitasatospora paracochleata</name>
    <dbReference type="NCBI Taxonomy" id="58354"/>
    <lineage>
        <taxon>Bacteria</taxon>
        <taxon>Bacillati</taxon>
        <taxon>Actinomycetota</taxon>
        <taxon>Actinomycetes</taxon>
        <taxon>Kitasatosporales</taxon>
        <taxon>Streptomycetaceae</taxon>
        <taxon>Kitasatospora</taxon>
    </lineage>
</organism>
<comment type="caution">
    <text evidence="3">The sequence shown here is derived from an EMBL/GenBank/DDBJ whole genome shotgun (WGS) entry which is preliminary data.</text>
</comment>
<dbReference type="EMBL" id="JAMZDX010000005">
    <property type="protein sequence ID" value="MCP2312421.1"/>
    <property type="molecule type" value="Genomic_DNA"/>
</dbReference>
<feature type="chain" id="PRO_5047018302" evidence="2">
    <location>
        <begin position="23"/>
        <end position="196"/>
    </location>
</feature>